<dbReference type="Proteomes" id="UP000817854">
    <property type="component" value="Unassembled WGS sequence"/>
</dbReference>
<evidence type="ECO:0000313" key="2">
    <source>
        <dbReference type="Proteomes" id="UP000817854"/>
    </source>
</evidence>
<keyword evidence="2" id="KW-1185">Reference proteome</keyword>
<sequence length="304" mass="36445">MKAKIKVGYLISYDYSYLMNSLESIYKYVDLIVLCYDKDFKTWTGNSFSIPETFFESIKKFDTKNKIKFYSDNFYIPENISNPMLSETFQRNKLGEFMGKGGWHIQLDVDEYVYDFKKMLTYLKKSAFLLKDPINKPYSLIAQVIVLYKKDKNGFYVINPINEDFYFATNNPKYIRARQTNWTCLYTNQKVLHQSWARDEHEIKQKLDNWGHKNDFNGDEYFKTWANINVNNYKNLIDFHPVEPKVWHNLVLLKYKDVKSLIKNASLLFPQQHTYSLLLNLKKQMKLPFLLKVELKIKKFLFEK</sequence>
<reference evidence="2" key="1">
    <citation type="submission" date="2019-05" db="EMBL/GenBank/DDBJ databases">
        <title>Flavobacterium profundi sp. nov., isolated from a deep-sea seamount.</title>
        <authorList>
            <person name="Zhang D.-C."/>
        </authorList>
    </citation>
    <scope>NUCLEOTIDE SEQUENCE [LARGE SCALE GENOMIC DNA]</scope>
    <source>
        <strain evidence="2">EC11</strain>
    </source>
</reference>
<organism evidence="1 2">
    <name type="scientific">Flavobacterium jejuense</name>
    <dbReference type="NCBI Taxonomy" id="1544455"/>
    <lineage>
        <taxon>Bacteria</taxon>
        <taxon>Pseudomonadati</taxon>
        <taxon>Bacteroidota</taxon>
        <taxon>Flavobacteriia</taxon>
        <taxon>Flavobacteriales</taxon>
        <taxon>Flavobacteriaceae</taxon>
        <taxon>Flavobacterium</taxon>
    </lineage>
</organism>
<proteinExistence type="predicted"/>
<protein>
    <recommendedName>
        <fullName evidence="3">Glycosyltransferase 2-like domain-containing protein</fullName>
    </recommendedName>
</protein>
<dbReference type="RefSeq" id="WP_140959423.1">
    <property type="nucleotide sequence ID" value="NZ_VEVQ02000001.1"/>
</dbReference>
<name>A0ABX0IMZ1_9FLAO</name>
<comment type="caution">
    <text evidence="1">The sequence shown here is derived from an EMBL/GenBank/DDBJ whole genome shotgun (WGS) entry which is preliminary data.</text>
</comment>
<gene>
    <name evidence="1" type="ORF">FIA58_001825</name>
</gene>
<reference evidence="1 2" key="3">
    <citation type="submission" date="2020-02" db="EMBL/GenBank/DDBJ databases">
        <title>Flavobacterium profundi sp. nov., isolated from a deep-sea seamount.</title>
        <authorList>
            <person name="Zhang D.-C."/>
        </authorList>
    </citation>
    <scope>NUCLEOTIDE SEQUENCE [LARGE SCALE GENOMIC DNA]</scope>
    <source>
        <strain evidence="1 2">EC11</strain>
    </source>
</reference>
<dbReference type="EMBL" id="VEVQ02000001">
    <property type="protein sequence ID" value="NHN24400.1"/>
    <property type="molecule type" value="Genomic_DNA"/>
</dbReference>
<evidence type="ECO:0000313" key="1">
    <source>
        <dbReference type="EMBL" id="NHN24400.1"/>
    </source>
</evidence>
<accession>A0ABX0IMZ1</accession>
<evidence type="ECO:0008006" key="3">
    <source>
        <dbReference type="Google" id="ProtNLM"/>
    </source>
</evidence>
<reference evidence="1 2" key="2">
    <citation type="submission" date="2019-05" db="EMBL/GenBank/DDBJ databases">
        <authorList>
            <person name="Lianzixin W."/>
        </authorList>
    </citation>
    <scope>NUCLEOTIDE SEQUENCE [LARGE SCALE GENOMIC DNA]</scope>
    <source>
        <strain evidence="1 2">EC11</strain>
    </source>
</reference>